<dbReference type="Gene3D" id="3.10.10.10">
    <property type="entry name" value="HIV Type 1 Reverse Transcriptase, subunit A, domain 1"/>
    <property type="match status" value="1"/>
</dbReference>
<evidence type="ECO:0000313" key="2">
    <source>
        <dbReference type="Proteomes" id="UP000076858"/>
    </source>
</evidence>
<dbReference type="STRING" id="35525.A0A162BPF6"/>
<dbReference type="GO" id="GO:0071897">
    <property type="term" value="P:DNA biosynthetic process"/>
    <property type="evidence" value="ECO:0007669"/>
    <property type="project" value="UniProtKB-ARBA"/>
</dbReference>
<reference evidence="1 2" key="1">
    <citation type="submission" date="2016-03" db="EMBL/GenBank/DDBJ databases">
        <title>EvidentialGene: Evidence-directed Construction of Genes on Genomes.</title>
        <authorList>
            <person name="Gilbert D.G."/>
            <person name="Choi J.-H."/>
            <person name="Mockaitis K."/>
            <person name="Colbourne J."/>
            <person name="Pfrender M."/>
        </authorList>
    </citation>
    <scope>NUCLEOTIDE SEQUENCE [LARGE SCALE GENOMIC DNA]</scope>
    <source>
        <strain evidence="1 2">Xinb3</strain>
        <tissue evidence="1">Complete organism</tissue>
    </source>
</reference>
<dbReference type="SUPFAM" id="SSF56672">
    <property type="entry name" value="DNA/RNA polymerases"/>
    <property type="match status" value="1"/>
</dbReference>
<dbReference type="OrthoDB" id="425619at2759"/>
<sequence length="161" mass="17883">FINKSSEEAVFTITLVNETNKPISLPRYEIIGTLGFCRIEKDNINSCAERELSSSAVDFANNLPPDMSGVDRTNITNFLIERKSIFASTTGELGKTGLVKHHINTEGQGPIRLRPYRIHQNVKPELDSILQELLVNKIIMPSVSPWAAPVVLVKKKNGGIR</sequence>
<feature type="non-terminal residue" evidence="1">
    <location>
        <position position="1"/>
    </location>
</feature>
<dbReference type="Proteomes" id="UP000076858">
    <property type="component" value="Unassembled WGS sequence"/>
</dbReference>
<organism evidence="1 2">
    <name type="scientific">Daphnia magna</name>
    <dbReference type="NCBI Taxonomy" id="35525"/>
    <lineage>
        <taxon>Eukaryota</taxon>
        <taxon>Metazoa</taxon>
        <taxon>Ecdysozoa</taxon>
        <taxon>Arthropoda</taxon>
        <taxon>Crustacea</taxon>
        <taxon>Branchiopoda</taxon>
        <taxon>Diplostraca</taxon>
        <taxon>Cladocera</taxon>
        <taxon>Anomopoda</taxon>
        <taxon>Daphniidae</taxon>
        <taxon>Daphnia</taxon>
    </lineage>
</organism>
<dbReference type="PANTHER" id="PTHR15503:SF22">
    <property type="entry name" value="TRANSPOSON TY3-I GAG POLYPROTEIN"/>
    <property type="match status" value="1"/>
</dbReference>
<dbReference type="InterPro" id="IPR043502">
    <property type="entry name" value="DNA/RNA_pol_sf"/>
</dbReference>
<dbReference type="EMBL" id="LRGB01027098">
    <property type="protein sequence ID" value="KZR95820.1"/>
    <property type="molecule type" value="Genomic_DNA"/>
</dbReference>
<feature type="non-terminal residue" evidence="1">
    <location>
        <position position="161"/>
    </location>
</feature>
<evidence type="ECO:0008006" key="3">
    <source>
        <dbReference type="Google" id="ProtNLM"/>
    </source>
</evidence>
<evidence type="ECO:0000313" key="1">
    <source>
        <dbReference type="EMBL" id="KZR95820.1"/>
    </source>
</evidence>
<dbReference type="AlphaFoldDB" id="A0A162BPF6"/>
<comment type="caution">
    <text evidence="1">The sequence shown here is derived from an EMBL/GenBank/DDBJ whole genome shotgun (WGS) entry which is preliminary data.</text>
</comment>
<protein>
    <recommendedName>
        <fullName evidence="3">Reverse transcriptase domain-containing protein</fullName>
    </recommendedName>
</protein>
<proteinExistence type="predicted"/>
<accession>A0A162BPF6</accession>
<gene>
    <name evidence="1" type="ORF">APZ42_010193</name>
</gene>
<name>A0A162BPF6_9CRUS</name>
<dbReference type="InterPro" id="IPR032567">
    <property type="entry name" value="RTL1-rel"/>
</dbReference>
<keyword evidence="2" id="KW-1185">Reference proteome</keyword>
<dbReference type="PANTHER" id="PTHR15503">
    <property type="entry name" value="LDOC1 RELATED"/>
    <property type="match status" value="1"/>
</dbReference>